<keyword evidence="4 9" id="KW-0547">Nucleotide-binding</keyword>
<dbReference type="InterPro" id="IPR001278">
    <property type="entry name" value="Arg-tRNA-ligase"/>
</dbReference>
<organism evidence="11 12">
    <name type="scientific">Elysia marginata</name>
    <dbReference type="NCBI Taxonomy" id="1093978"/>
    <lineage>
        <taxon>Eukaryota</taxon>
        <taxon>Metazoa</taxon>
        <taxon>Spiralia</taxon>
        <taxon>Lophotrochozoa</taxon>
        <taxon>Mollusca</taxon>
        <taxon>Gastropoda</taxon>
        <taxon>Heterobranchia</taxon>
        <taxon>Euthyneura</taxon>
        <taxon>Panpulmonata</taxon>
        <taxon>Sacoglossa</taxon>
        <taxon>Placobranchoidea</taxon>
        <taxon>Plakobranchidae</taxon>
        <taxon>Elysia</taxon>
    </lineage>
</organism>
<dbReference type="SMART" id="SM00836">
    <property type="entry name" value="DALR_1"/>
    <property type="match status" value="1"/>
</dbReference>
<keyword evidence="6 9" id="KW-0648">Protein biosynthesis</keyword>
<evidence type="ECO:0000256" key="8">
    <source>
        <dbReference type="ARBA" id="ARBA00049339"/>
    </source>
</evidence>
<reference evidence="11 12" key="1">
    <citation type="journal article" date="2021" name="Elife">
        <title>Chloroplast acquisition without the gene transfer in kleptoplastic sea slugs, Plakobranchus ocellatus.</title>
        <authorList>
            <person name="Maeda T."/>
            <person name="Takahashi S."/>
            <person name="Yoshida T."/>
            <person name="Shimamura S."/>
            <person name="Takaki Y."/>
            <person name="Nagai Y."/>
            <person name="Toyoda A."/>
            <person name="Suzuki Y."/>
            <person name="Arimoto A."/>
            <person name="Ishii H."/>
            <person name="Satoh N."/>
            <person name="Nishiyama T."/>
            <person name="Hasebe M."/>
            <person name="Maruyama T."/>
            <person name="Minagawa J."/>
            <person name="Obokata J."/>
            <person name="Shigenobu S."/>
        </authorList>
    </citation>
    <scope>NUCLEOTIDE SEQUENCE [LARGE SCALE GENOMIC DNA]</scope>
</reference>
<dbReference type="Gene3D" id="1.10.730.10">
    <property type="entry name" value="Isoleucyl-tRNA Synthetase, Domain 1"/>
    <property type="match status" value="1"/>
</dbReference>
<dbReference type="InterPro" id="IPR014729">
    <property type="entry name" value="Rossmann-like_a/b/a_fold"/>
</dbReference>
<dbReference type="AlphaFoldDB" id="A0AAV4GFB3"/>
<dbReference type="PANTHER" id="PTHR11956">
    <property type="entry name" value="ARGINYL-TRNA SYNTHETASE"/>
    <property type="match status" value="1"/>
</dbReference>
<evidence type="ECO:0000256" key="5">
    <source>
        <dbReference type="ARBA" id="ARBA00022840"/>
    </source>
</evidence>
<gene>
    <name evidence="11" type="ORF">ElyMa_002415800</name>
</gene>
<protein>
    <recommendedName>
        <fullName evidence="2">arginine--tRNA ligase</fullName>
        <ecNumber evidence="2">6.1.1.19</ecNumber>
    </recommendedName>
</protein>
<dbReference type="InterPro" id="IPR009080">
    <property type="entry name" value="tRNAsynth_Ia_anticodon-bd"/>
</dbReference>
<evidence type="ECO:0000313" key="11">
    <source>
        <dbReference type="EMBL" id="GFR84382.1"/>
    </source>
</evidence>
<evidence type="ECO:0000256" key="2">
    <source>
        <dbReference type="ARBA" id="ARBA00012837"/>
    </source>
</evidence>
<dbReference type="InterPro" id="IPR008909">
    <property type="entry name" value="DALR_anticod-bd"/>
</dbReference>
<dbReference type="EMBL" id="BMAT01004951">
    <property type="protein sequence ID" value="GFR84382.1"/>
    <property type="molecule type" value="Genomic_DNA"/>
</dbReference>
<dbReference type="NCBIfam" id="TIGR00456">
    <property type="entry name" value="argS"/>
    <property type="match status" value="1"/>
</dbReference>
<comment type="catalytic activity">
    <reaction evidence="8">
        <text>tRNA(Arg) + L-arginine + ATP = L-arginyl-tRNA(Arg) + AMP + diphosphate</text>
        <dbReference type="Rhea" id="RHEA:20301"/>
        <dbReference type="Rhea" id="RHEA-COMP:9658"/>
        <dbReference type="Rhea" id="RHEA-COMP:9673"/>
        <dbReference type="ChEBI" id="CHEBI:30616"/>
        <dbReference type="ChEBI" id="CHEBI:32682"/>
        <dbReference type="ChEBI" id="CHEBI:33019"/>
        <dbReference type="ChEBI" id="CHEBI:78442"/>
        <dbReference type="ChEBI" id="CHEBI:78513"/>
        <dbReference type="ChEBI" id="CHEBI:456215"/>
        <dbReference type="EC" id="6.1.1.19"/>
    </reaction>
</comment>
<comment type="similarity">
    <text evidence="1 9">Belongs to the class-I aminoacyl-tRNA synthetase family.</text>
</comment>
<evidence type="ECO:0000256" key="6">
    <source>
        <dbReference type="ARBA" id="ARBA00022917"/>
    </source>
</evidence>
<dbReference type="SUPFAM" id="SSF52374">
    <property type="entry name" value="Nucleotidylyl transferase"/>
    <property type="match status" value="1"/>
</dbReference>
<proteinExistence type="inferred from homology"/>
<keyword evidence="12" id="KW-1185">Reference proteome</keyword>
<dbReference type="Gene3D" id="3.40.50.620">
    <property type="entry name" value="HUPs"/>
    <property type="match status" value="1"/>
</dbReference>
<accession>A0AAV4GFB3</accession>
<evidence type="ECO:0000256" key="1">
    <source>
        <dbReference type="ARBA" id="ARBA00005594"/>
    </source>
</evidence>
<dbReference type="GO" id="GO:0004814">
    <property type="term" value="F:arginine-tRNA ligase activity"/>
    <property type="evidence" value="ECO:0007669"/>
    <property type="project" value="UniProtKB-EC"/>
</dbReference>
<keyword evidence="3 9" id="KW-0436">Ligase</keyword>
<evidence type="ECO:0000313" key="12">
    <source>
        <dbReference type="Proteomes" id="UP000762676"/>
    </source>
</evidence>
<evidence type="ECO:0000259" key="10">
    <source>
        <dbReference type="SMART" id="SM00836"/>
    </source>
</evidence>
<name>A0AAV4GFB3_9GAST</name>
<feature type="domain" description="DALR anticodon binding" evidence="10">
    <location>
        <begin position="307"/>
        <end position="422"/>
    </location>
</feature>
<evidence type="ECO:0000256" key="7">
    <source>
        <dbReference type="ARBA" id="ARBA00023146"/>
    </source>
</evidence>
<comment type="caution">
    <text evidence="11">The sequence shown here is derived from an EMBL/GenBank/DDBJ whole genome shotgun (WGS) entry which is preliminary data.</text>
</comment>
<dbReference type="GO" id="GO:0005524">
    <property type="term" value="F:ATP binding"/>
    <property type="evidence" value="ECO:0007669"/>
    <property type="project" value="UniProtKB-KW"/>
</dbReference>
<dbReference type="GO" id="GO:0006420">
    <property type="term" value="P:arginyl-tRNA aminoacylation"/>
    <property type="evidence" value="ECO:0007669"/>
    <property type="project" value="InterPro"/>
</dbReference>
<evidence type="ECO:0000256" key="9">
    <source>
        <dbReference type="RuleBase" id="RU363038"/>
    </source>
</evidence>
<dbReference type="SUPFAM" id="SSF47323">
    <property type="entry name" value="Anticodon-binding domain of a subclass of class I aminoacyl-tRNA synthetases"/>
    <property type="match status" value="1"/>
</dbReference>
<evidence type="ECO:0000256" key="3">
    <source>
        <dbReference type="ARBA" id="ARBA00022598"/>
    </source>
</evidence>
<dbReference type="PANTHER" id="PTHR11956:SF5">
    <property type="entry name" value="ARGININE--TRNA LIGASE, CYTOPLASMIC"/>
    <property type="match status" value="1"/>
</dbReference>
<dbReference type="Pfam" id="PF05746">
    <property type="entry name" value="DALR_1"/>
    <property type="match status" value="1"/>
</dbReference>
<dbReference type="EC" id="6.1.1.19" evidence="2"/>
<dbReference type="Pfam" id="PF00750">
    <property type="entry name" value="tRNA-synt_1d"/>
    <property type="match status" value="1"/>
</dbReference>
<evidence type="ECO:0000256" key="4">
    <source>
        <dbReference type="ARBA" id="ARBA00022741"/>
    </source>
</evidence>
<keyword evidence="7 9" id="KW-0030">Aminoacyl-tRNA synthetase</keyword>
<dbReference type="Proteomes" id="UP000762676">
    <property type="component" value="Unassembled WGS sequence"/>
</dbReference>
<keyword evidence="5 9" id="KW-0067">ATP-binding</keyword>
<sequence length="422" mass="48322">MVAWHLYGNGETPQTSKLKGDALVGKYYVIFDKIYKKEVQTLIDEGVDEENAKKQAPIFQKAVAWLQKWEDNDPDIIQLWKTMNSWVYKGFEETYQKLGVDFHKLYYESETYLLGKEVIEKGLEKGILYKKNDGSVWVDLSNEGLDEKLLLRADGTSVYITQDLGTALKRVEDFPDITSMIYTVGNEQDYHFKVLFLILKKLGYSWSNSFFHLSYGMVDLPDGKMKSREGTVVDADTLIDEMEDTARKISEEAGKTTNLPEEGKKSLYHTIGMGALKFFILKVDPQKRILFNPKESIDFNGNTGPFIQYTYARIKSLLSKAHTDNLVFERYTNATAKEKELIKQIEKLKPAVMHAADSLNPGIVANYVYDLVKLYNSYYQSTPILNTQDEDTKKFRLLLSKKVGDIIKYTLALLGITAPEQM</sequence>
<dbReference type="InterPro" id="IPR035684">
    <property type="entry name" value="ArgRS_core"/>
</dbReference>